<feature type="coiled-coil region" evidence="5">
    <location>
        <begin position="343"/>
        <end position="370"/>
    </location>
</feature>
<evidence type="ECO:0000259" key="7">
    <source>
        <dbReference type="SMART" id="SM00244"/>
    </source>
</evidence>
<evidence type="ECO:0000313" key="9">
    <source>
        <dbReference type="Proteomes" id="UP001151287"/>
    </source>
</evidence>
<dbReference type="AlphaFoldDB" id="A0A9P9Z744"/>
<evidence type="ECO:0000256" key="3">
    <source>
        <dbReference type="ARBA" id="ARBA00011786"/>
    </source>
</evidence>
<dbReference type="Gene3D" id="3.30.479.30">
    <property type="entry name" value="Band 7 domain"/>
    <property type="match status" value="1"/>
</dbReference>
<feature type="domain" description="Band 7" evidence="7">
    <location>
        <begin position="168"/>
        <end position="351"/>
    </location>
</feature>
<dbReference type="CDD" id="cd03401">
    <property type="entry name" value="SPFH_prohibitin"/>
    <property type="match status" value="1"/>
</dbReference>
<dbReference type="Proteomes" id="UP001151287">
    <property type="component" value="Unassembled WGS sequence"/>
</dbReference>
<name>A0A9P9Z744_9POAL</name>
<comment type="subunit">
    <text evidence="3">Component of a prohibitin multimeric complex in mitochondrial membranes.</text>
</comment>
<protein>
    <recommendedName>
        <fullName evidence="7">Band 7 domain-containing protein</fullName>
    </recommendedName>
</protein>
<evidence type="ECO:0000256" key="1">
    <source>
        <dbReference type="ARBA" id="ARBA00004140"/>
    </source>
</evidence>
<comment type="caution">
    <text evidence="8">The sequence shown here is derived from an EMBL/GenBank/DDBJ whole genome shotgun (WGS) entry which is preliminary data.</text>
</comment>
<evidence type="ECO:0000313" key="8">
    <source>
        <dbReference type="EMBL" id="KAJ1683542.1"/>
    </source>
</evidence>
<dbReference type="EMBL" id="JAMQYH010000177">
    <property type="protein sequence ID" value="KAJ1683542.1"/>
    <property type="molecule type" value="Genomic_DNA"/>
</dbReference>
<keyword evidence="4" id="KW-0449">Lipoprotein</keyword>
<keyword evidence="9" id="KW-1185">Reference proteome</keyword>
<dbReference type="InterPro" id="IPR036013">
    <property type="entry name" value="Band_7/SPFH_dom_sf"/>
</dbReference>
<evidence type="ECO:0000256" key="2">
    <source>
        <dbReference type="ARBA" id="ARBA00009658"/>
    </source>
</evidence>
<dbReference type="PANTHER" id="PTHR23222:SF0">
    <property type="entry name" value="PROHIBITIN 1"/>
    <property type="match status" value="1"/>
</dbReference>
<dbReference type="OrthoDB" id="2105077at2759"/>
<proteinExistence type="inferred from homology"/>
<organism evidence="8 9">
    <name type="scientific">Rhynchospora breviuscula</name>
    <dbReference type="NCBI Taxonomy" id="2022672"/>
    <lineage>
        <taxon>Eukaryota</taxon>
        <taxon>Viridiplantae</taxon>
        <taxon>Streptophyta</taxon>
        <taxon>Embryophyta</taxon>
        <taxon>Tracheophyta</taxon>
        <taxon>Spermatophyta</taxon>
        <taxon>Magnoliopsida</taxon>
        <taxon>Liliopsida</taxon>
        <taxon>Poales</taxon>
        <taxon>Cyperaceae</taxon>
        <taxon>Cyperoideae</taxon>
        <taxon>Rhynchosporeae</taxon>
        <taxon>Rhynchospora</taxon>
    </lineage>
</organism>
<comment type="similarity">
    <text evidence="2">Belongs to the prohibitin family.</text>
</comment>
<sequence>MIMTDFKDINVGDKIELVFNNGDRISGEVTTRAISDTIRLQTVFGGDTFISLHQVKEVQVLTPRVNREPFEPEGEGYIWGYVDLGNARHAVYRSPDKWWSYKGKMGSWERLYDKGKTLVGFIIFAILAVVAVVVWLRSAKKNNKLQTRVSGGVAAALGLTAFGILFAHSAYTQDPGEAVVQRDTITGKIVGQTVTEGLYFKAPWVDTVMFNIRNQKVSFAGNAQSGYADNTGGAADGSQITVQDADGVSSNIDITLRYSIKGDSVTEIYRQFKDEENFKNSFITQDIRSVVRNVPTKFSTLDLITQRGKIEKQILDSLEDRWKKEGVVIDSISLQEIRVPDSVREAYAKAQEAQINVEKERSNLEAAEVSAQQKVSNATAEAKANKILAESLSDPVLKQRYLDALSELGKDGNVVVVPEGFNGMLNLNKK</sequence>
<feature type="transmembrane region" description="Helical" evidence="6">
    <location>
        <begin position="118"/>
        <end position="137"/>
    </location>
</feature>
<keyword evidence="6" id="KW-1133">Transmembrane helix</keyword>
<dbReference type="InterPro" id="IPR000163">
    <property type="entry name" value="Prohibitin"/>
</dbReference>
<dbReference type="GO" id="GO:0005743">
    <property type="term" value="C:mitochondrial inner membrane"/>
    <property type="evidence" value="ECO:0007669"/>
    <property type="project" value="UniProtKB-SubCell"/>
</dbReference>
<comment type="subcellular location">
    <subcellularLocation>
        <location evidence="1">Mitochondrion inner membrane</location>
        <topology evidence="1">Single-pass type II membrane protein</topology>
    </subcellularLocation>
</comment>
<gene>
    <name evidence="8" type="ORF">LUZ63_021238</name>
</gene>
<evidence type="ECO:0000256" key="5">
    <source>
        <dbReference type="SAM" id="Coils"/>
    </source>
</evidence>
<dbReference type="SUPFAM" id="SSF117892">
    <property type="entry name" value="Band 7/SPFH domain"/>
    <property type="match status" value="1"/>
</dbReference>
<feature type="transmembrane region" description="Helical" evidence="6">
    <location>
        <begin position="149"/>
        <end position="171"/>
    </location>
</feature>
<dbReference type="SMART" id="SM00244">
    <property type="entry name" value="PHB"/>
    <property type="match status" value="1"/>
</dbReference>
<dbReference type="InterPro" id="IPR001107">
    <property type="entry name" value="Band_7"/>
</dbReference>
<keyword evidence="6" id="KW-0812">Transmembrane</keyword>
<reference evidence="8" key="1">
    <citation type="journal article" date="2022" name="Cell">
        <title>Repeat-based holocentromeres influence genome architecture and karyotype evolution.</title>
        <authorList>
            <person name="Hofstatter P.G."/>
            <person name="Thangavel G."/>
            <person name="Lux T."/>
            <person name="Neumann P."/>
            <person name="Vondrak T."/>
            <person name="Novak P."/>
            <person name="Zhang M."/>
            <person name="Costa L."/>
            <person name="Castellani M."/>
            <person name="Scott A."/>
            <person name="Toegelov H."/>
            <person name="Fuchs J."/>
            <person name="Mata-Sucre Y."/>
            <person name="Dias Y."/>
            <person name="Vanzela A.L.L."/>
            <person name="Huettel B."/>
            <person name="Almeida C.C.S."/>
            <person name="Simkova H."/>
            <person name="Souza G."/>
            <person name="Pedrosa-Harand A."/>
            <person name="Macas J."/>
            <person name="Mayer K.F.X."/>
            <person name="Houben A."/>
            <person name="Marques A."/>
        </authorList>
    </citation>
    <scope>NUCLEOTIDE SEQUENCE</scope>
    <source>
        <strain evidence="8">RhyBre1mFocal</strain>
    </source>
</reference>
<evidence type="ECO:0000256" key="4">
    <source>
        <dbReference type="ARBA" id="ARBA00023288"/>
    </source>
</evidence>
<dbReference type="Pfam" id="PF01145">
    <property type="entry name" value="Band_7"/>
    <property type="match status" value="1"/>
</dbReference>
<accession>A0A9P9Z744</accession>
<keyword evidence="5" id="KW-0175">Coiled coil</keyword>
<evidence type="ECO:0000256" key="6">
    <source>
        <dbReference type="SAM" id="Phobius"/>
    </source>
</evidence>
<dbReference type="PANTHER" id="PTHR23222">
    <property type="entry name" value="PROHIBITIN"/>
    <property type="match status" value="1"/>
</dbReference>
<keyword evidence="6" id="KW-0472">Membrane</keyword>